<feature type="compositionally biased region" description="Polar residues" evidence="1">
    <location>
        <begin position="274"/>
        <end position="286"/>
    </location>
</feature>
<dbReference type="WBParaSite" id="MCU_004804-RB">
    <property type="protein sequence ID" value="MCU_004804-RB"/>
    <property type="gene ID" value="MCU_004804"/>
</dbReference>
<feature type="compositionally biased region" description="Polar residues" evidence="1">
    <location>
        <begin position="46"/>
        <end position="59"/>
    </location>
</feature>
<proteinExistence type="predicted"/>
<feature type="region of interest" description="Disordered" evidence="1">
    <location>
        <begin position="1"/>
        <end position="67"/>
    </location>
</feature>
<feature type="region of interest" description="Disordered" evidence="1">
    <location>
        <begin position="107"/>
        <end position="146"/>
    </location>
</feature>
<reference evidence="2" key="1">
    <citation type="submission" date="2019-11" db="UniProtKB">
        <authorList>
            <consortium name="WormBaseParasite"/>
        </authorList>
    </citation>
    <scope>IDENTIFICATION</scope>
</reference>
<feature type="region of interest" description="Disordered" evidence="1">
    <location>
        <begin position="247"/>
        <end position="286"/>
    </location>
</feature>
<evidence type="ECO:0000313" key="2">
    <source>
        <dbReference type="WBParaSite" id="MCU_004804-RB"/>
    </source>
</evidence>
<protein>
    <submittedName>
        <fullName evidence="2">Arrestin_N domain-containing protein</fullName>
    </submittedName>
</protein>
<dbReference type="AlphaFoldDB" id="A0A5K3F481"/>
<evidence type="ECO:0000256" key="1">
    <source>
        <dbReference type="SAM" id="MobiDB-lite"/>
    </source>
</evidence>
<accession>A0A5K3F481</accession>
<feature type="region of interest" description="Disordered" evidence="1">
    <location>
        <begin position="306"/>
        <end position="328"/>
    </location>
</feature>
<feature type="compositionally biased region" description="Polar residues" evidence="1">
    <location>
        <begin position="107"/>
        <end position="130"/>
    </location>
</feature>
<sequence>MNGAADGEKPVRVSDKCASEPNLAMRGDTGVDSREDEGTYNLDYELSSNRHFTGVSRASRTPADPSLESVYSVAKEINEAEQRSFVSSSTSSIPSFDASGIWRQRRLNSGASSNVSQKEISPAERNQPSEGQKEGRGECSLTSSSTSDVEEYIMRVRRGMVRKNGLLVFSTTGTDSGSDVAVPEETRLLVHEEEAETITSVCSQECAPRTISAAQPDRNLLKRLQRERSLTGMECDEFDEGTAVLVNTGDDSTLESPTHSPTPSPPAFLPPTSQGTPCDQHQANPSVPHSHLQALRLARQAAEALRQKQPVLRSSQSQLAGRDLKEDPIRQRIHANLSTMVRRTNSTTGDRIQPSKTTAAAIIKAASSASSLKEGCSPSPGGSLKLSSRSIARAARIFDMKL</sequence>
<organism evidence="2">
    <name type="scientific">Mesocestoides corti</name>
    <name type="common">Flatworm</name>
    <dbReference type="NCBI Taxonomy" id="53468"/>
    <lineage>
        <taxon>Eukaryota</taxon>
        <taxon>Metazoa</taxon>
        <taxon>Spiralia</taxon>
        <taxon>Lophotrochozoa</taxon>
        <taxon>Platyhelminthes</taxon>
        <taxon>Cestoda</taxon>
        <taxon>Eucestoda</taxon>
        <taxon>Cyclophyllidea</taxon>
        <taxon>Mesocestoididae</taxon>
        <taxon>Mesocestoides</taxon>
    </lineage>
</organism>
<name>A0A5K3F481_MESCO</name>
<feature type="compositionally biased region" description="Basic and acidic residues" evidence="1">
    <location>
        <begin position="1"/>
        <end position="18"/>
    </location>
</feature>
<feature type="compositionally biased region" description="Pro residues" evidence="1">
    <location>
        <begin position="260"/>
        <end position="269"/>
    </location>
</feature>